<proteinExistence type="predicted"/>
<dbReference type="Proteomes" id="UP000242699">
    <property type="component" value="Unassembled WGS sequence"/>
</dbReference>
<protein>
    <recommendedName>
        <fullName evidence="1">MIP18 family-like domain-containing protein</fullName>
    </recommendedName>
</protein>
<organism evidence="2 3">
    <name type="scientific">Sulfobacillus benefaciens</name>
    <dbReference type="NCBI Taxonomy" id="453960"/>
    <lineage>
        <taxon>Bacteria</taxon>
        <taxon>Bacillati</taxon>
        <taxon>Bacillota</taxon>
        <taxon>Clostridia</taxon>
        <taxon>Eubacteriales</taxon>
        <taxon>Clostridiales Family XVII. Incertae Sedis</taxon>
        <taxon>Sulfobacillus</taxon>
    </lineage>
</organism>
<accession>A0A2T2X8H1</accession>
<dbReference type="EMBL" id="PXYT01000007">
    <property type="protein sequence ID" value="PSR30790.1"/>
    <property type="molecule type" value="Genomic_DNA"/>
</dbReference>
<dbReference type="Gene3D" id="3.30.300.130">
    <property type="entry name" value="Fe-S cluster assembly (FSCA)"/>
    <property type="match status" value="1"/>
</dbReference>
<dbReference type="Pfam" id="PF01883">
    <property type="entry name" value="FeS_assembly_P"/>
    <property type="match status" value="1"/>
</dbReference>
<sequence length="246" mass="28380">MYTQEARIKEIWHVLDHVYDPELDRSIHELNFVACLEVSDTDVAVTLRLPTYWCSPNFSFMMMKDLDDALMALPWVKSARITLIDHESQEKLNQGIARHQSFSQIFSESTGDLESVRRVFKEKAFYSRQKRVLDYLQTQGLNMSSWTPGTWQEVRQILQAPAPGQQLLERYEEMAQYWKVGCGDNDAVIVDISGRAISPELWGRHSHILRLVALNMESNAHICQGLLAVRYPRQDPGYSLPLVDSH</sequence>
<evidence type="ECO:0000313" key="2">
    <source>
        <dbReference type="EMBL" id="PSR30790.1"/>
    </source>
</evidence>
<reference evidence="2 3" key="1">
    <citation type="journal article" date="2014" name="BMC Genomics">
        <title>Comparison of environmental and isolate Sulfobacillus genomes reveals diverse carbon, sulfur, nitrogen, and hydrogen metabolisms.</title>
        <authorList>
            <person name="Justice N.B."/>
            <person name="Norman A."/>
            <person name="Brown C.T."/>
            <person name="Singh A."/>
            <person name="Thomas B.C."/>
            <person name="Banfield J.F."/>
        </authorList>
    </citation>
    <scope>NUCLEOTIDE SEQUENCE [LARGE SCALE GENOMIC DNA]</scope>
    <source>
        <strain evidence="2">AMDSBA1</strain>
    </source>
</reference>
<name>A0A2T2X8H1_9FIRM</name>
<dbReference type="SUPFAM" id="SSF117916">
    <property type="entry name" value="Fe-S cluster assembly (FSCA) domain-like"/>
    <property type="match status" value="1"/>
</dbReference>
<feature type="domain" description="MIP18 family-like" evidence="1">
    <location>
        <begin position="9"/>
        <end position="81"/>
    </location>
</feature>
<gene>
    <name evidence="2" type="ORF">C7B43_04795</name>
</gene>
<dbReference type="InterPro" id="IPR034904">
    <property type="entry name" value="FSCA_dom_sf"/>
</dbReference>
<dbReference type="InterPro" id="IPR002744">
    <property type="entry name" value="MIP18-like"/>
</dbReference>
<evidence type="ECO:0000259" key="1">
    <source>
        <dbReference type="Pfam" id="PF01883"/>
    </source>
</evidence>
<dbReference type="AlphaFoldDB" id="A0A2T2X8H1"/>
<evidence type="ECO:0000313" key="3">
    <source>
        <dbReference type="Proteomes" id="UP000242699"/>
    </source>
</evidence>
<comment type="caution">
    <text evidence="2">The sequence shown here is derived from an EMBL/GenBank/DDBJ whole genome shotgun (WGS) entry which is preliminary data.</text>
</comment>